<dbReference type="PANTHER" id="PTHR17178:SF0">
    <property type="entry name" value="SERGLYCIN"/>
    <property type="match status" value="1"/>
</dbReference>
<dbReference type="HOGENOM" id="CLU_009769_2_0_1"/>
<dbReference type="PROSITE" id="PS00022">
    <property type="entry name" value="EGF_1"/>
    <property type="match status" value="1"/>
</dbReference>
<dbReference type="AlphaFoldDB" id="A0A059J5A1"/>
<keyword evidence="6" id="KW-1185">Reference proteome</keyword>
<keyword evidence="3" id="KW-1133">Transmembrane helix</keyword>
<evidence type="ECO:0000256" key="3">
    <source>
        <dbReference type="SAM" id="Phobius"/>
    </source>
</evidence>
<feature type="region of interest" description="Disordered" evidence="2">
    <location>
        <begin position="507"/>
        <end position="535"/>
    </location>
</feature>
<evidence type="ECO:0000313" key="6">
    <source>
        <dbReference type="Proteomes" id="UP000024533"/>
    </source>
</evidence>
<dbReference type="EMBL" id="AOKY01000322">
    <property type="protein sequence ID" value="KDB23030.1"/>
    <property type="molecule type" value="Genomic_DNA"/>
</dbReference>
<feature type="domain" description="EGF-like" evidence="4">
    <location>
        <begin position="584"/>
        <end position="621"/>
    </location>
</feature>
<dbReference type="OrthoDB" id="283575at2759"/>
<comment type="caution">
    <text evidence="5">The sequence shown here is derived from an EMBL/GenBank/DDBJ whole genome shotgun (WGS) entry which is preliminary data.</text>
</comment>
<feature type="compositionally biased region" description="Polar residues" evidence="2">
    <location>
        <begin position="131"/>
        <end position="152"/>
    </location>
</feature>
<accession>A0A059J5A1</accession>
<dbReference type="STRING" id="1215338.A0A059J5A1"/>
<feature type="compositionally biased region" description="Basic and acidic residues" evidence="2">
    <location>
        <begin position="1"/>
        <end position="36"/>
    </location>
</feature>
<dbReference type="Proteomes" id="UP000024533">
    <property type="component" value="Unassembled WGS sequence"/>
</dbReference>
<dbReference type="PANTHER" id="PTHR17178">
    <property type="entry name" value="SECRETORY GRANULE PROTEOGLYCAN CORE PROTEIN"/>
    <property type="match status" value="1"/>
</dbReference>
<protein>
    <recommendedName>
        <fullName evidence="4">EGF-like domain-containing protein</fullName>
    </recommendedName>
</protein>
<feature type="region of interest" description="Disordered" evidence="2">
    <location>
        <begin position="719"/>
        <end position="806"/>
    </location>
</feature>
<feature type="region of interest" description="Disordered" evidence="2">
    <location>
        <begin position="270"/>
        <end position="302"/>
    </location>
</feature>
<name>A0A059J5A1_TRIIM</name>
<reference evidence="5 6" key="1">
    <citation type="submission" date="2014-02" db="EMBL/GenBank/DDBJ databases">
        <title>The Genome Sequence of Trichophyton interdigitale MR816.</title>
        <authorList>
            <consortium name="The Broad Institute Genomics Platform"/>
            <person name="Cuomo C.A."/>
            <person name="White T.C."/>
            <person name="Graser Y."/>
            <person name="Martinez-Rossi N."/>
            <person name="Heitman J."/>
            <person name="Young S.K."/>
            <person name="Zeng Q."/>
            <person name="Gargeya S."/>
            <person name="Abouelleil A."/>
            <person name="Alvarado L."/>
            <person name="Chapman S.B."/>
            <person name="Gainer-Dewar J."/>
            <person name="Goldberg J."/>
            <person name="Griggs A."/>
            <person name="Gujja S."/>
            <person name="Hansen M."/>
            <person name="Howarth C."/>
            <person name="Imamovic A."/>
            <person name="Larimer J."/>
            <person name="Martinez D."/>
            <person name="Murphy C."/>
            <person name="Pearson M.D."/>
            <person name="Persinoti G."/>
            <person name="Poon T."/>
            <person name="Priest M."/>
            <person name="Roberts A.D."/>
            <person name="Saif S."/>
            <person name="Shea T.D."/>
            <person name="Sykes S.N."/>
            <person name="Wortman J."/>
            <person name="Nusbaum C."/>
            <person name="Birren B."/>
        </authorList>
    </citation>
    <scope>NUCLEOTIDE SEQUENCE [LARGE SCALE GENOMIC DNA]</scope>
    <source>
        <strain evidence="5 6">MR816</strain>
    </source>
</reference>
<feature type="compositionally biased region" description="Low complexity" evidence="2">
    <location>
        <begin position="744"/>
        <end position="795"/>
    </location>
</feature>
<feature type="disulfide bond" evidence="1">
    <location>
        <begin position="611"/>
        <end position="620"/>
    </location>
</feature>
<feature type="region of interest" description="Disordered" evidence="2">
    <location>
        <begin position="315"/>
        <end position="339"/>
    </location>
</feature>
<feature type="region of interest" description="Disordered" evidence="2">
    <location>
        <begin position="355"/>
        <end position="403"/>
    </location>
</feature>
<evidence type="ECO:0000256" key="1">
    <source>
        <dbReference type="PROSITE-ProRule" id="PRU00076"/>
    </source>
</evidence>
<feature type="compositionally biased region" description="Basic and acidic residues" evidence="2">
    <location>
        <begin position="524"/>
        <end position="535"/>
    </location>
</feature>
<feature type="region of interest" description="Disordered" evidence="2">
    <location>
        <begin position="1"/>
        <end position="209"/>
    </location>
</feature>
<dbReference type="CDD" id="cd00054">
    <property type="entry name" value="EGF_CA"/>
    <property type="match status" value="1"/>
</dbReference>
<feature type="compositionally biased region" description="Low complexity" evidence="2">
    <location>
        <begin position="90"/>
        <end position="105"/>
    </location>
</feature>
<comment type="caution">
    <text evidence="1">Lacks conserved residue(s) required for the propagation of feature annotation.</text>
</comment>
<feature type="region of interest" description="Disordered" evidence="2">
    <location>
        <begin position="420"/>
        <end position="439"/>
    </location>
</feature>
<feature type="transmembrane region" description="Helical" evidence="3">
    <location>
        <begin position="551"/>
        <end position="573"/>
    </location>
</feature>
<evidence type="ECO:0000256" key="2">
    <source>
        <dbReference type="SAM" id="MobiDB-lite"/>
    </source>
</evidence>
<dbReference type="Gene3D" id="2.10.25.10">
    <property type="entry name" value="Laminin"/>
    <property type="match status" value="1"/>
</dbReference>
<feature type="compositionally biased region" description="Acidic residues" evidence="2">
    <location>
        <begin position="387"/>
        <end position="398"/>
    </location>
</feature>
<dbReference type="InterPro" id="IPR000742">
    <property type="entry name" value="EGF"/>
</dbReference>
<keyword evidence="1" id="KW-0245">EGF-like domain</keyword>
<keyword evidence="3" id="KW-0472">Membrane</keyword>
<feature type="compositionally biased region" description="Polar residues" evidence="2">
    <location>
        <begin position="366"/>
        <end position="386"/>
    </location>
</feature>
<evidence type="ECO:0000259" key="4">
    <source>
        <dbReference type="PROSITE" id="PS50026"/>
    </source>
</evidence>
<evidence type="ECO:0000313" key="5">
    <source>
        <dbReference type="EMBL" id="KDB23030.1"/>
    </source>
</evidence>
<gene>
    <name evidence="5" type="ORF">H109_05061</name>
</gene>
<proteinExistence type="predicted"/>
<keyword evidence="3" id="KW-0812">Transmembrane</keyword>
<dbReference type="PROSITE" id="PS50026">
    <property type="entry name" value="EGF_3"/>
    <property type="match status" value="1"/>
</dbReference>
<dbReference type="OMA" id="TCSCICT"/>
<dbReference type="PROSITE" id="PS01186">
    <property type="entry name" value="EGF_2"/>
    <property type="match status" value="1"/>
</dbReference>
<sequence length="897" mass="96166">MADDNRANDADRKGSVSRAREKARQQQMDEEHEMMGRSHSSSGRRPPPVATGGQQSHGTSHGAKRSVVQDPAAMTRPRRNTNPYAKEMAEAQAQAQAALQRAARQPSAVDTFLNDSRGRRYPPSNPYHGATSGTSSPQQPSYSHGSDYNTTALPVPSNDRSHHGQLLAHPAPARRSNSNPSQGSRRDPQGNFYPIGSSVSPIPEEFPSPVQRDVKSFASSKVIPSSWGSAPFETVDLKYEEVPETFHGTDGGSSAYNEDEMAQALKAKSALRTRNKGSVELPTGPRPSSSLARQISLEKTGKGELRTINITKNESPSMHNRTISERSVGAPPSEVGSVTSSGTIGIAINPSLRANIPDHHIPPSFHNPSGQLRPSRLRANSHSSVESIDDQEEPEGDEVPIIHKQPTNDSEFRDIELGGSRSAGRRVSQFSDLAPPPALNIEGKETEVRSSLTSLPDLIRRATKLASNLDRGKTASKGPAGIFEMTNANDAKNKDRGYSGSITDILASFPPPGIQTPRTNSGHPGDDSKGKNNEVDVPRTRRRFCGLPAPALIVFCIGLVLLFAAIITIPLAVAGKPRNHSPSPENSCELQAPCKNGGMSIGTPGTCSCVCPEGYRGHTCGVLTDRDCVIAELKDNRNLRNDATVGSAIPRILQNSLSSFEIPLDITKIIHLFETEDVSCTNENALLTFNSRSQRRGLPMPKDPANEATMLEYALPGRRRAGKGNVAGRAPEDLIPTTTFTIHTTPTRRPTRRPSPTTTRTSSPTRTATTTRRSSSSTSSPTSTSTSTSSSATATPTPPPTMADPSQNVLDFARIAVLYIFEKTELFSAADAAHNAIQDALRRPSGLENGLPTFRPVQLEYGTDTFILSFDTLSITFFEKGAQGVVVGGKGGSGGDS</sequence>
<keyword evidence="1" id="KW-1015">Disulfide bond</keyword>
<organism evidence="5 6">
    <name type="scientific">Trichophyton interdigitale (strain MR816)</name>
    <dbReference type="NCBI Taxonomy" id="1215338"/>
    <lineage>
        <taxon>Eukaryota</taxon>
        <taxon>Fungi</taxon>
        <taxon>Dikarya</taxon>
        <taxon>Ascomycota</taxon>
        <taxon>Pezizomycotina</taxon>
        <taxon>Eurotiomycetes</taxon>
        <taxon>Eurotiomycetidae</taxon>
        <taxon>Onygenales</taxon>
        <taxon>Arthrodermataceae</taxon>
        <taxon>Trichophyton</taxon>
    </lineage>
</organism>